<dbReference type="Pfam" id="PF00496">
    <property type="entry name" value="SBP_bac_5"/>
    <property type="match status" value="1"/>
</dbReference>
<comment type="caution">
    <text evidence="5">The sequence shown here is derived from an EMBL/GenBank/DDBJ whole genome shotgun (WGS) entry which is preliminary data.</text>
</comment>
<dbReference type="EMBL" id="MKIM01000033">
    <property type="protein sequence ID" value="OLP42312.1"/>
    <property type="molecule type" value="Genomic_DNA"/>
</dbReference>
<dbReference type="Gene3D" id="3.90.76.10">
    <property type="entry name" value="Dipeptide-binding Protein, Domain 1"/>
    <property type="match status" value="1"/>
</dbReference>
<dbReference type="InterPro" id="IPR000914">
    <property type="entry name" value="SBP_5_dom"/>
</dbReference>
<sequence length="529" mass="57703">MKISRRQLLGTAAAATAASVLPFGIGSAYANTPLLKVIPHADLKIVDPIWTTGYISRNHGYMIYDTLFAMDAELNPQPQMVDTYETSSDGLVWTFKLRDGLAWHDGPAVTAADCVASLTRWGKRDGMGQRLFTVISKLEATDDKTIVMTLSKPYGLVLQSLGKISSNVPFMMPKRIAETDASEQIKESIGSGPFIFKADEWVPGSKVVYIRNEKYVPRKEPPSSAAGGKVAKADRVEWITIGDPTTAMNALVSGEVDYWEQVPPDLAPLVDGNEGVKTAVLDTLGSMGMARFNSLVGPTANEKLRLAIAKGFKQQDFLQSAIGNPDYFKVSASIYPAGSTFASDVGADMVDGDLEAAKKMVAESGYKGEKLVVLQPTDNPILSAFALVSAEKMRAMGINVDLQAMDWSTVLSRRASKDDMDHGGWSIFFTWWIGGDSIHPLANVQFGGNGEKGWFGWAKDDQLEQLRNQFAEATDLAKQKEIASAVQKRIFEIAPFANLGTFFVPCGYSEKVTGMIQSPVQFFWNMDKA</sequence>
<dbReference type="RefSeq" id="WP_075641783.1">
    <property type="nucleotide sequence ID" value="NZ_MKIM01000033.1"/>
</dbReference>
<dbReference type="STRING" id="1867956.BJF95_12715"/>
<dbReference type="AlphaFoldDB" id="A0A1Q8ZKA4"/>
<name>A0A1Q8ZKA4_9HYPH</name>
<dbReference type="PANTHER" id="PTHR30290:SF38">
    <property type="entry name" value="D,D-DIPEPTIDE-BINDING PERIPLASMIC PROTEIN DDPA-RELATED"/>
    <property type="match status" value="1"/>
</dbReference>
<proteinExistence type="inferred from homology"/>
<gene>
    <name evidence="5" type="ORF">BJF95_12715</name>
</gene>
<dbReference type="OrthoDB" id="9803988at2"/>
<evidence type="ECO:0000313" key="5">
    <source>
        <dbReference type="EMBL" id="OLP42312.1"/>
    </source>
</evidence>
<dbReference type="CDD" id="cd08502">
    <property type="entry name" value="PBP2_NikA_DppA_OppA_like_16"/>
    <property type="match status" value="1"/>
</dbReference>
<dbReference type="Proteomes" id="UP000186894">
    <property type="component" value="Unassembled WGS sequence"/>
</dbReference>
<organism evidence="5 6">
    <name type="scientific">Rhizobium oryziradicis</name>
    <dbReference type="NCBI Taxonomy" id="1867956"/>
    <lineage>
        <taxon>Bacteria</taxon>
        <taxon>Pseudomonadati</taxon>
        <taxon>Pseudomonadota</taxon>
        <taxon>Alphaproteobacteria</taxon>
        <taxon>Hyphomicrobiales</taxon>
        <taxon>Rhizobiaceae</taxon>
        <taxon>Rhizobium/Agrobacterium group</taxon>
        <taxon>Rhizobium</taxon>
    </lineage>
</organism>
<dbReference type="Gene3D" id="3.40.190.10">
    <property type="entry name" value="Periplasmic binding protein-like II"/>
    <property type="match status" value="1"/>
</dbReference>
<keyword evidence="6" id="KW-1185">Reference proteome</keyword>
<dbReference type="GO" id="GO:0043190">
    <property type="term" value="C:ATP-binding cassette (ABC) transporter complex"/>
    <property type="evidence" value="ECO:0007669"/>
    <property type="project" value="InterPro"/>
</dbReference>
<dbReference type="GO" id="GO:0015833">
    <property type="term" value="P:peptide transport"/>
    <property type="evidence" value="ECO:0007669"/>
    <property type="project" value="TreeGrafter"/>
</dbReference>
<dbReference type="GO" id="GO:0030288">
    <property type="term" value="C:outer membrane-bounded periplasmic space"/>
    <property type="evidence" value="ECO:0007669"/>
    <property type="project" value="UniProtKB-ARBA"/>
</dbReference>
<dbReference type="SUPFAM" id="SSF53850">
    <property type="entry name" value="Periplasmic binding protein-like II"/>
    <property type="match status" value="1"/>
</dbReference>
<dbReference type="PROSITE" id="PS51318">
    <property type="entry name" value="TAT"/>
    <property type="match status" value="1"/>
</dbReference>
<dbReference type="Gene3D" id="3.10.105.10">
    <property type="entry name" value="Dipeptide-binding Protein, Domain 3"/>
    <property type="match status" value="1"/>
</dbReference>
<protein>
    <recommendedName>
        <fullName evidence="4">Solute-binding protein family 5 domain-containing protein</fullName>
    </recommendedName>
</protein>
<dbReference type="PIRSF" id="PIRSF002741">
    <property type="entry name" value="MppA"/>
    <property type="match status" value="1"/>
</dbReference>
<evidence type="ECO:0000256" key="1">
    <source>
        <dbReference type="ARBA" id="ARBA00004418"/>
    </source>
</evidence>
<evidence type="ECO:0000259" key="4">
    <source>
        <dbReference type="Pfam" id="PF00496"/>
    </source>
</evidence>
<dbReference type="InterPro" id="IPR030678">
    <property type="entry name" value="Peptide/Ni-bd"/>
</dbReference>
<dbReference type="InterPro" id="IPR039424">
    <property type="entry name" value="SBP_5"/>
</dbReference>
<feature type="domain" description="Solute-binding protein family 5" evidence="4">
    <location>
        <begin position="76"/>
        <end position="437"/>
    </location>
</feature>
<comment type="similarity">
    <text evidence="2">Belongs to the bacterial solute-binding protein 5 family.</text>
</comment>
<dbReference type="GO" id="GO:1904680">
    <property type="term" value="F:peptide transmembrane transporter activity"/>
    <property type="evidence" value="ECO:0007669"/>
    <property type="project" value="TreeGrafter"/>
</dbReference>
<evidence type="ECO:0000256" key="2">
    <source>
        <dbReference type="ARBA" id="ARBA00005695"/>
    </source>
</evidence>
<evidence type="ECO:0000313" key="6">
    <source>
        <dbReference type="Proteomes" id="UP000186894"/>
    </source>
</evidence>
<dbReference type="InterPro" id="IPR006311">
    <property type="entry name" value="TAT_signal"/>
</dbReference>
<dbReference type="PANTHER" id="PTHR30290">
    <property type="entry name" value="PERIPLASMIC BINDING COMPONENT OF ABC TRANSPORTER"/>
    <property type="match status" value="1"/>
</dbReference>
<accession>A0A1Q8ZKA4</accession>
<comment type="subcellular location">
    <subcellularLocation>
        <location evidence="1">Periplasm</location>
    </subcellularLocation>
</comment>
<reference evidence="5 6" key="1">
    <citation type="submission" date="2016-09" db="EMBL/GenBank/DDBJ databases">
        <title>Rhizobium oryziradicis sp. nov., isolated from the root of rice.</title>
        <authorList>
            <person name="Zhao J."/>
            <person name="Zhang X."/>
        </authorList>
    </citation>
    <scope>NUCLEOTIDE SEQUENCE [LARGE SCALE GENOMIC DNA]</scope>
    <source>
        <strain evidence="5 6">N19</strain>
    </source>
</reference>
<keyword evidence="3" id="KW-0732">Signal</keyword>
<evidence type="ECO:0000256" key="3">
    <source>
        <dbReference type="ARBA" id="ARBA00022729"/>
    </source>
</evidence>